<protein>
    <submittedName>
        <fullName evidence="1">Histidinol dehydrogenase</fullName>
        <ecNumber evidence="1">1.1.1.23</ecNumber>
    </submittedName>
</protein>
<dbReference type="EMBL" id="JZWS03000002">
    <property type="protein sequence ID" value="MEW9491118.1"/>
    <property type="molecule type" value="Genomic_DNA"/>
</dbReference>
<evidence type="ECO:0000313" key="1">
    <source>
        <dbReference type="EMBL" id="MEW9491118.1"/>
    </source>
</evidence>
<dbReference type="Proteomes" id="UP000053480">
    <property type="component" value="Unassembled WGS sequence"/>
</dbReference>
<organism evidence="1 2">
    <name type="scientific">Candidatus Aramenus sulfurataquae</name>
    <dbReference type="NCBI Taxonomy" id="1326980"/>
    <lineage>
        <taxon>Archaea</taxon>
        <taxon>Thermoproteota</taxon>
        <taxon>Thermoprotei</taxon>
        <taxon>Sulfolobales</taxon>
        <taxon>Sulfolobaceae</taxon>
        <taxon>Candidatus Aramenus</taxon>
    </lineage>
</organism>
<sequence length="394" mass="43359">MIKYEVPKERLNSFSQVLDKVSEIVEKVRKEGDRALVELTERFDKYKLISVKAPQEEVENQAKLLDAKVREAIDEIYLQLEEFHLSIKPPNSGGGRMGIEYGVIWKPVNRVGIYVPGGAKTYPSTLLMAGIPARVAGVKEIYVSTPGEKVDPAIAYISLKLRVKELYKIGGAQAIAAMAYGTETVKKVDKILGPGNVYVQAAKFLVSKDVGIDGIEGPTELVIIADETADPRQVALDLKAQGEHGESTFLVLISPSQKFLDDVKPYLDDNRTYYLVKTKDLDEAVRVANELSPEHLSLAVKSPTELLRLVENSGAVTLGKTPPAIVDYCAGPDHILPTNGWARFKGGITVFDFLKPVTYVIAEKPNKKLIEAGKVLADYEGFRVHAESMGARYD</sequence>
<evidence type="ECO:0000313" key="2">
    <source>
        <dbReference type="Proteomes" id="UP000053480"/>
    </source>
</evidence>
<proteinExistence type="predicted"/>
<gene>
    <name evidence="1" type="primary">hisD</name>
    <name evidence="1" type="ORF">TQ35_0002805</name>
</gene>
<accession>A0ACC6TN09</accession>
<comment type="caution">
    <text evidence="1">The sequence shown here is derived from an EMBL/GenBank/DDBJ whole genome shotgun (WGS) entry which is preliminary data.</text>
</comment>
<name>A0ACC6TN09_9CREN</name>
<reference evidence="1" key="1">
    <citation type="submission" date="2024-07" db="EMBL/GenBank/DDBJ databases">
        <title>Metagenome and Metagenome-Assembled Genomes of Archaea from a hot spring from the geothermal field of Los Azufres, Mexico.</title>
        <authorList>
            <person name="Marin-Paredes R."/>
            <person name="Martinez-Romero E."/>
            <person name="Servin-Garciduenas L.E."/>
        </authorList>
    </citation>
    <scope>NUCLEOTIDE SEQUENCE</scope>
    <source>
        <strain evidence="1">AZ1-454</strain>
    </source>
</reference>
<keyword evidence="1" id="KW-0560">Oxidoreductase</keyword>
<dbReference type="EC" id="1.1.1.23" evidence="1"/>